<dbReference type="SMART" id="SM00906">
    <property type="entry name" value="Fungal_trans"/>
    <property type="match status" value="1"/>
</dbReference>
<dbReference type="CDD" id="cd00067">
    <property type="entry name" value="GAL4"/>
    <property type="match status" value="1"/>
</dbReference>
<organism evidence="6 7">
    <name type="scientific">Purpureocillium takamizusanense</name>
    <dbReference type="NCBI Taxonomy" id="2060973"/>
    <lineage>
        <taxon>Eukaryota</taxon>
        <taxon>Fungi</taxon>
        <taxon>Dikarya</taxon>
        <taxon>Ascomycota</taxon>
        <taxon>Pezizomycotina</taxon>
        <taxon>Sordariomycetes</taxon>
        <taxon>Hypocreomycetidae</taxon>
        <taxon>Hypocreales</taxon>
        <taxon>Ophiocordycipitaceae</taxon>
        <taxon>Purpureocillium</taxon>
    </lineage>
</organism>
<evidence type="ECO:0000313" key="6">
    <source>
        <dbReference type="EMBL" id="UNI18555.1"/>
    </source>
</evidence>
<evidence type="ECO:0000256" key="4">
    <source>
        <dbReference type="SAM" id="MobiDB-lite"/>
    </source>
</evidence>
<feature type="domain" description="Zn(2)-C6 fungal-type" evidence="5">
    <location>
        <begin position="25"/>
        <end position="56"/>
    </location>
</feature>
<feature type="region of interest" description="Disordered" evidence="4">
    <location>
        <begin position="626"/>
        <end position="656"/>
    </location>
</feature>
<keyword evidence="3" id="KW-0539">Nucleus</keyword>
<proteinExistence type="predicted"/>
<dbReference type="GeneID" id="72066769"/>
<dbReference type="SMART" id="SM00066">
    <property type="entry name" value="GAL4"/>
    <property type="match status" value="1"/>
</dbReference>
<dbReference type="Pfam" id="PF00172">
    <property type="entry name" value="Zn_clus"/>
    <property type="match status" value="1"/>
</dbReference>
<evidence type="ECO:0000259" key="5">
    <source>
        <dbReference type="PROSITE" id="PS50048"/>
    </source>
</evidence>
<accession>A0A9Q8QFA5</accession>
<dbReference type="GO" id="GO:0006351">
    <property type="term" value="P:DNA-templated transcription"/>
    <property type="evidence" value="ECO:0007669"/>
    <property type="project" value="InterPro"/>
</dbReference>
<protein>
    <recommendedName>
        <fullName evidence="5">Zn(2)-C6 fungal-type domain-containing protein</fullName>
    </recommendedName>
</protein>
<dbReference type="GO" id="GO:0000981">
    <property type="term" value="F:DNA-binding transcription factor activity, RNA polymerase II-specific"/>
    <property type="evidence" value="ECO:0007669"/>
    <property type="project" value="InterPro"/>
</dbReference>
<evidence type="ECO:0000313" key="7">
    <source>
        <dbReference type="Proteomes" id="UP000829364"/>
    </source>
</evidence>
<dbReference type="GO" id="GO:0008270">
    <property type="term" value="F:zinc ion binding"/>
    <property type="evidence" value="ECO:0007669"/>
    <property type="project" value="InterPro"/>
</dbReference>
<feature type="compositionally biased region" description="Polar residues" evidence="4">
    <location>
        <begin position="55"/>
        <end position="66"/>
    </location>
</feature>
<dbReference type="PROSITE" id="PS00463">
    <property type="entry name" value="ZN2_CY6_FUNGAL_1"/>
    <property type="match status" value="1"/>
</dbReference>
<name>A0A9Q8QFA5_9HYPO</name>
<dbReference type="SUPFAM" id="SSF57701">
    <property type="entry name" value="Zn2/Cys6 DNA-binding domain"/>
    <property type="match status" value="1"/>
</dbReference>
<dbReference type="CDD" id="cd12148">
    <property type="entry name" value="fungal_TF_MHR"/>
    <property type="match status" value="1"/>
</dbReference>
<dbReference type="PROSITE" id="PS50048">
    <property type="entry name" value="ZN2_CY6_FUNGAL_2"/>
    <property type="match status" value="1"/>
</dbReference>
<comment type="subcellular location">
    <subcellularLocation>
        <location evidence="1">Nucleus</location>
    </subcellularLocation>
</comment>
<dbReference type="InterPro" id="IPR036864">
    <property type="entry name" value="Zn2-C6_fun-type_DNA-bd_sf"/>
</dbReference>
<sequence length="715" mass="78979">MSLPGSSPVFLRPHPGRRRDKPQLSCNSCRLRKRKCDRQKPCSQCIKHRRESTCTYADSPVPSSSPKDLHVVSPSSTCTERLVEDTGASTSGPGGLSTPGSTHATPRFVASPDAPDLKLTASGTGFKDSTHWTSVLSDVTNGKRRDDAVGATQPEAAFDDRVPSPPEQNILLFEGCKHATDQELLASMPPKREADSLVAYYFRAQEYRSVIHPSEFLKRYNAFWTSPGSESITWLGLLYSIFCLTSQMQCQESVRCKAQNRASPAGSFLPSHRILDYREKVVQCLVRGQFAKGGPDILETLVHYVVIENYLNKDSNIGVWLLMGNIVQIAIRMGYHRDPQHFKSLSPFHGEMRRRLWATIYSLDVGFATQMGLPGSIKHALCNTMPPRNLQDRDFDAGSAELPPARPLDELTSSTVIIAKIHVATTIGDVSDMVCSPLPLAYGDLVAANTRLDEMYAALPGPCKPLLALSESLLDPPSVVYQRINFCMHYQRARILVNWKFLSTAKDVTRSSNPCWGIVMEAATEILRLQQHLMADDDDSGVLDVLPPTGVVDSCFMNNGYFLAASVACFLLRHRKDQMSSHELCEVRGLLERSLSIWSRADNVSREADRVVVALRIVLDKPEEHGTRTAMETAGAQAQAGGGEREPPTYKGWNQSDRGRCVLDSLGRGQATASSFASFFEDLPLMMATDVDASSFPALPAIPMMDYWPHVDRGI</sequence>
<gene>
    <name evidence="6" type="ORF">JDV02_004818</name>
</gene>
<reference evidence="6" key="1">
    <citation type="submission" date="2021-11" db="EMBL/GenBank/DDBJ databases">
        <title>Purpureocillium_takamizusanense_genome.</title>
        <authorList>
            <person name="Nguyen N.-H."/>
        </authorList>
    </citation>
    <scope>NUCLEOTIDE SEQUENCE</scope>
    <source>
        <strain evidence="6">PT3</strain>
    </source>
</reference>
<feature type="region of interest" description="Disordered" evidence="4">
    <location>
        <begin position="55"/>
        <end position="111"/>
    </location>
</feature>
<feature type="region of interest" description="Disordered" evidence="4">
    <location>
        <begin position="1"/>
        <end position="24"/>
    </location>
</feature>
<dbReference type="Proteomes" id="UP000829364">
    <property type="component" value="Chromosome 4"/>
</dbReference>
<dbReference type="InterPro" id="IPR050613">
    <property type="entry name" value="Sec_Metabolite_Reg"/>
</dbReference>
<keyword evidence="7" id="KW-1185">Reference proteome</keyword>
<evidence type="ECO:0000256" key="1">
    <source>
        <dbReference type="ARBA" id="ARBA00004123"/>
    </source>
</evidence>
<dbReference type="Pfam" id="PF04082">
    <property type="entry name" value="Fungal_trans"/>
    <property type="match status" value="1"/>
</dbReference>
<dbReference type="GO" id="GO:0003677">
    <property type="term" value="F:DNA binding"/>
    <property type="evidence" value="ECO:0007669"/>
    <property type="project" value="InterPro"/>
</dbReference>
<dbReference type="KEGG" id="ptkz:JDV02_004818"/>
<dbReference type="Gene3D" id="4.10.240.10">
    <property type="entry name" value="Zn(2)-C6 fungal-type DNA-binding domain"/>
    <property type="match status" value="1"/>
</dbReference>
<dbReference type="PANTHER" id="PTHR31001">
    <property type="entry name" value="UNCHARACTERIZED TRANSCRIPTIONAL REGULATORY PROTEIN"/>
    <property type="match status" value="1"/>
</dbReference>
<dbReference type="OrthoDB" id="5431381at2759"/>
<dbReference type="InterPro" id="IPR007219">
    <property type="entry name" value="XnlR_reg_dom"/>
</dbReference>
<dbReference type="EMBL" id="CP086357">
    <property type="protein sequence ID" value="UNI18555.1"/>
    <property type="molecule type" value="Genomic_DNA"/>
</dbReference>
<dbReference type="GO" id="GO:0005634">
    <property type="term" value="C:nucleus"/>
    <property type="evidence" value="ECO:0007669"/>
    <property type="project" value="UniProtKB-SubCell"/>
</dbReference>
<evidence type="ECO:0000256" key="2">
    <source>
        <dbReference type="ARBA" id="ARBA00022723"/>
    </source>
</evidence>
<evidence type="ECO:0000256" key="3">
    <source>
        <dbReference type="ARBA" id="ARBA00023242"/>
    </source>
</evidence>
<keyword evidence="2" id="KW-0479">Metal-binding</keyword>
<dbReference type="AlphaFoldDB" id="A0A9Q8QFA5"/>
<dbReference type="PANTHER" id="PTHR31001:SF74">
    <property type="entry name" value="ZN(II)2CYS6 TRANSCRIPTION FACTOR (EUROFUNG)"/>
    <property type="match status" value="1"/>
</dbReference>
<dbReference type="InterPro" id="IPR001138">
    <property type="entry name" value="Zn2Cys6_DnaBD"/>
</dbReference>
<dbReference type="RefSeq" id="XP_047842036.1">
    <property type="nucleotide sequence ID" value="XM_047986056.1"/>
</dbReference>